<dbReference type="InterPro" id="IPR051695">
    <property type="entry name" value="Phosphoglycerate_Mutase"/>
</dbReference>
<dbReference type="PANTHER" id="PTHR46517">
    <property type="entry name" value="FRUCTOSE-2,6-BISPHOSPHATASE TIGAR"/>
    <property type="match status" value="1"/>
</dbReference>
<feature type="active site" description="Tele-phosphohistidine intermediate" evidence="2">
    <location>
        <position position="11"/>
    </location>
</feature>
<dbReference type="RefSeq" id="WP_046922686.1">
    <property type="nucleotide sequence ID" value="NZ_AYYL01000024.1"/>
</dbReference>
<dbReference type="Pfam" id="PF00300">
    <property type="entry name" value="His_Phos_1"/>
    <property type="match status" value="1"/>
</dbReference>
<evidence type="ECO:0000256" key="3">
    <source>
        <dbReference type="PIRSR" id="PIRSR613078-2"/>
    </source>
</evidence>
<dbReference type="CDD" id="cd07067">
    <property type="entry name" value="HP_PGM_like"/>
    <property type="match status" value="1"/>
</dbReference>
<dbReference type="InterPro" id="IPR001345">
    <property type="entry name" value="PG/BPGM_mutase_AS"/>
</dbReference>
<feature type="active site" description="Proton donor/acceptor" evidence="2">
    <location>
        <position position="87"/>
    </location>
</feature>
<dbReference type="PANTHER" id="PTHR46517:SF1">
    <property type="entry name" value="FRUCTOSE-2,6-BISPHOSPHATASE TIGAR"/>
    <property type="match status" value="1"/>
</dbReference>
<accession>A0A1I2Q8P1</accession>
<reference evidence="5" key="1">
    <citation type="submission" date="2016-10" db="EMBL/GenBank/DDBJ databases">
        <authorList>
            <person name="Varghese N."/>
            <person name="Submissions S."/>
        </authorList>
    </citation>
    <scope>NUCLEOTIDE SEQUENCE [LARGE SCALE GENOMIC DNA]</scope>
    <source>
        <strain evidence="5">DSM 20403</strain>
    </source>
</reference>
<evidence type="ECO:0000256" key="1">
    <source>
        <dbReference type="ARBA" id="ARBA00022801"/>
    </source>
</evidence>
<dbReference type="SUPFAM" id="SSF53254">
    <property type="entry name" value="Phosphoglycerate mutase-like"/>
    <property type="match status" value="1"/>
</dbReference>
<dbReference type="GO" id="GO:0004331">
    <property type="term" value="F:fructose-2,6-bisphosphate 2-phosphatase activity"/>
    <property type="evidence" value="ECO:0007669"/>
    <property type="project" value="TreeGrafter"/>
</dbReference>
<keyword evidence="1" id="KW-0378">Hydrolase</keyword>
<protein>
    <submittedName>
        <fullName evidence="4">Probable phosphoglycerate mutase</fullName>
    </submittedName>
</protein>
<dbReference type="SMART" id="SM00855">
    <property type="entry name" value="PGAM"/>
    <property type="match status" value="1"/>
</dbReference>
<dbReference type="OrthoDB" id="4131070at2"/>
<dbReference type="PROSITE" id="PS00175">
    <property type="entry name" value="PG_MUTASE"/>
    <property type="match status" value="1"/>
</dbReference>
<feature type="binding site" evidence="3">
    <location>
        <begin position="10"/>
        <end position="17"/>
    </location>
    <ligand>
        <name>substrate</name>
    </ligand>
</feature>
<dbReference type="Proteomes" id="UP000182635">
    <property type="component" value="Unassembled WGS sequence"/>
</dbReference>
<dbReference type="InterPro" id="IPR029033">
    <property type="entry name" value="His_PPase_superfam"/>
</dbReference>
<dbReference type="EMBL" id="FOPI01000007">
    <property type="protein sequence ID" value="SFG24033.1"/>
    <property type="molecule type" value="Genomic_DNA"/>
</dbReference>
<dbReference type="InterPro" id="IPR013078">
    <property type="entry name" value="His_Pase_superF_clade-1"/>
</dbReference>
<proteinExistence type="predicted"/>
<evidence type="ECO:0000256" key="2">
    <source>
        <dbReference type="PIRSR" id="PIRSR613078-1"/>
    </source>
</evidence>
<dbReference type="GO" id="GO:0043456">
    <property type="term" value="P:regulation of pentose-phosphate shunt"/>
    <property type="evidence" value="ECO:0007669"/>
    <property type="project" value="TreeGrafter"/>
</dbReference>
<name>A0A1I2Q8P1_9LACO</name>
<dbReference type="GO" id="GO:0005829">
    <property type="term" value="C:cytosol"/>
    <property type="evidence" value="ECO:0007669"/>
    <property type="project" value="TreeGrafter"/>
</dbReference>
<gene>
    <name evidence="4" type="ORF">SAMN02910432_00482</name>
</gene>
<sequence>MATIHFYLVRHGQTRLNRSRRLQGTTNSPLTKKGKRMAKRLGKELQNIRFTAVYTSDLKRTHETAELILSENKRGCPPVYRDPDLRELSFGKFEEANNMTVIPTALRTLGLRRILRAFANDEHVAELTELFRTMDGEEEIETSVHLEKRFRRALETIAQEYPDQDANILIVTHGLILSNFIESLKGEVPLFLVDNSRASLIDYKNGNFEIKYVNQIKQESEKID</sequence>
<evidence type="ECO:0000313" key="5">
    <source>
        <dbReference type="Proteomes" id="UP000182635"/>
    </source>
</evidence>
<dbReference type="Gene3D" id="3.40.50.1240">
    <property type="entry name" value="Phosphoglycerate mutase-like"/>
    <property type="match status" value="1"/>
</dbReference>
<dbReference type="AlphaFoldDB" id="A0A1I2Q8P1"/>
<dbReference type="GO" id="GO:0045820">
    <property type="term" value="P:negative regulation of glycolytic process"/>
    <property type="evidence" value="ECO:0007669"/>
    <property type="project" value="TreeGrafter"/>
</dbReference>
<feature type="binding site" evidence="3">
    <location>
        <position position="60"/>
    </location>
    <ligand>
        <name>substrate</name>
    </ligand>
</feature>
<evidence type="ECO:0000313" key="4">
    <source>
        <dbReference type="EMBL" id="SFG24033.1"/>
    </source>
</evidence>
<organism evidence="4 5">
    <name type="scientific">Ligilactobacillus ruminis DSM 20403 = NBRC 102161</name>
    <dbReference type="NCBI Taxonomy" id="1423798"/>
    <lineage>
        <taxon>Bacteria</taxon>
        <taxon>Bacillati</taxon>
        <taxon>Bacillota</taxon>
        <taxon>Bacilli</taxon>
        <taxon>Lactobacillales</taxon>
        <taxon>Lactobacillaceae</taxon>
        <taxon>Ligilactobacillus</taxon>
    </lineage>
</organism>